<name>A0ABS7REH0_9HYPH</name>
<accession>A0ABS7REH0</accession>
<evidence type="ECO:0000313" key="2">
    <source>
        <dbReference type="Proteomes" id="UP000777661"/>
    </source>
</evidence>
<organism evidence="1 2">
    <name type="scientific">Nitratireductor rhodophyticola</name>
    <dbReference type="NCBI Taxonomy" id="2854036"/>
    <lineage>
        <taxon>Bacteria</taxon>
        <taxon>Pseudomonadati</taxon>
        <taxon>Pseudomonadota</taxon>
        <taxon>Alphaproteobacteria</taxon>
        <taxon>Hyphomicrobiales</taxon>
        <taxon>Phyllobacteriaceae</taxon>
        <taxon>Nitratireductor</taxon>
    </lineage>
</organism>
<keyword evidence="2" id="KW-1185">Reference proteome</keyword>
<reference evidence="1 2" key="1">
    <citation type="submission" date="2021-06" db="EMBL/GenBank/DDBJ databases">
        <title>Nitratireductor porphyridii sp. nov., isolated from a small marine red alga, Porphyridium purpureum in South Korea.</title>
        <authorList>
            <person name="Kim K.H."/>
            <person name="Kristyanto S."/>
            <person name="Jeon C.O."/>
        </authorList>
    </citation>
    <scope>NUCLEOTIDE SEQUENCE [LARGE SCALE GENOMIC DNA]</scope>
    <source>
        <strain evidence="1 2">R6</strain>
    </source>
</reference>
<proteinExistence type="predicted"/>
<protein>
    <recommendedName>
        <fullName evidence="3">Mu-like prophage FluMu N-terminal domain-containing protein</fullName>
    </recommendedName>
</protein>
<gene>
    <name evidence="1" type="ORF">KVG22_19605</name>
</gene>
<evidence type="ECO:0000313" key="1">
    <source>
        <dbReference type="EMBL" id="MBY8918817.1"/>
    </source>
</evidence>
<dbReference type="Proteomes" id="UP000777661">
    <property type="component" value="Unassembled WGS sequence"/>
</dbReference>
<sequence>MKFKIKNGYHRTQAFKVFGGSEDVKPGETKVIDIEGDVSEDFIDRMKARGVTMTPMKDEATQDGELKAVHHGGGKFKIVKGDDVLLSGLSKADADAFNEMSAEDREAFVSKKD</sequence>
<comment type="caution">
    <text evidence="1">The sequence shown here is derived from an EMBL/GenBank/DDBJ whole genome shotgun (WGS) entry which is preliminary data.</text>
</comment>
<evidence type="ECO:0008006" key="3">
    <source>
        <dbReference type="Google" id="ProtNLM"/>
    </source>
</evidence>
<dbReference type="RefSeq" id="WP_223004312.1">
    <property type="nucleotide sequence ID" value="NZ_JAHSQO010000007.1"/>
</dbReference>
<dbReference type="EMBL" id="JAHSQO010000007">
    <property type="protein sequence ID" value="MBY8918817.1"/>
    <property type="molecule type" value="Genomic_DNA"/>
</dbReference>